<proteinExistence type="evidence at transcript level"/>
<dbReference type="InterPro" id="IPR013766">
    <property type="entry name" value="Thioredoxin_domain"/>
</dbReference>
<evidence type="ECO:0000259" key="1">
    <source>
        <dbReference type="PROSITE" id="PS51352"/>
    </source>
</evidence>
<dbReference type="Pfam" id="PF00085">
    <property type="entry name" value="Thioredoxin"/>
    <property type="match status" value="1"/>
</dbReference>
<dbReference type="AlphaFoldDB" id="A9NPF4"/>
<dbReference type="SUPFAM" id="SSF52833">
    <property type="entry name" value="Thioredoxin-like"/>
    <property type="match status" value="1"/>
</dbReference>
<dbReference type="PANTHER" id="PTHR10438:SF242">
    <property type="entry name" value="THIOREDOXIN-LIKE PROTEIN CXXS1"/>
    <property type="match status" value="1"/>
</dbReference>
<feature type="domain" description="Thioredoxin" evidence="1">
    <location>
        <begin position="3"/>
        <end position="118"/>
    </location>
</feature>
<dbReference type="Gene3D" id="3.40.30.10">
    <property type="entry name" value="Glutaredoxin"/>
    <property type="match status" value="1"/>
</dbReference>
<dbReference type="PROSITE" id="PS51352">
    <property type="entry name" value="THIOREDOXIN_2"/>
    <property type="match status" value="1"/>
</dbReference>
<dbReference type="CDD" id="cd02947">
    <property type="entry name" value="TRX_family"/>
    <property type="match status" value="1"/>
</dbReference>
<dbReference type="InterPro" id="IPR050620">
    <property type="entry name" value="Thioredoxin_H-type-like"/>
</dbReference>
<accession>A9NPF4</accession>
<sequence length="128" mass="14477">MDAQKQITASRVLLVDSDKSWDIILRQAQVQACPVVVHFTADWCAPSKYMTGFFENLALKYPRILFLLVDVDEVKGVKDKMDVKAMPTFLLMKDDVQVDKIVGANADELQKRVAVFAQMNRQSAQEQA</sequence>
<dbReference type="PANTHER" id="PTHR10438">
    <property type="entry name" value="THIOREDOXIN"/>
    <property type="match status" value="1"/>
</dbReference>
<evidence type="ECO:0000313" key="2">
    <source>
        <dbReference type="EMBL" id="ABK22515.1"/>
    </source>
</evidence>
<dbReference type="EMBL" id="EF083164">
    <property type="protein sequence ID" value="ABK22515.1"/>
    <property type="molecule type" value="mRNA"/>
</dbReference>
<name>A9NPF4_PICSI</name>
<dbReference type="InterPro" id="IPR036249">
    <property type="entry name" value="Thioredoxin-like_sf"/>
</dbReference>
<dbReference type="OMA" id="AVFAQMN"/>
<protein>
    <recommendedName>
        <fullName evidence="1">Thioredoxin domain-containing protein</fullName>
    </recommendedName>
</protein>
<reference evidence="2" key="1">
    <citation type="journal article" date="2008" name="BMC Genomics">
        <title>A conifer genomics resource of 200,000 spruce (Picea spp.) ESTs and 6,464 high-quality, sequence-finished full-length cDNAs for Sitka spruce (Picea sitchensis).</title>
        <authorList>
            <person name="Ralph S.G."/>
            <person name="Chun H.J."/>
            <person name="Kolosova N."/>
            <person name="Cooper D."/>
            <person name="Oddy C."/>
            <person name="Ritland C.E."/>
            <person name="Kirkpatrick R."/>
            <person name="Moore R."/>
            <person name="Barber S."/>
            <person name="Holt R.A."/>
            <person name="Jones S.J."/>
            <person name="Marra M.A."/>
            <person name="Douglas C.J."/>
            <person name="Ritland K."/>
            <person name="Bohlmann J."/>
        </authorList>
    </citation>
    <scope>NUCLEOTIDE SEQUENCE</scope>
    <source>
        <tissue evidence="2">Green portion of the leader tissue</tissue>
    </source>
</reference>
<organism evidence="2">
    <name type="scientific">Picea sitchensis</name>
    <name type="common">Sitka spruce</name>
    <name type="synonym">Pinus sitchensis</name>
    <dbReference type="NCBI Taxonomy" id="3332"/>
    <lineage>
        <taxon>Eukaryota</taxon>
        <taxon>Viridiplantae</taxon>
        <taxon>Streptophyta</taxon>
        <taxon>Embryophyta</taxon>
        <taxon>Tracheophyta</taxon>
        <taxon>Spermatophyta</taxon>
        <taxon>Pinopsida</taxon>
        <taxon>Pinidae</taxon>
        <taxon>Conifers I</taxon>
        <taxon>Pinales</taxon>
        <taxon>Pinaceae</taxon>
        <taxon>Picea</taxon>
    </lineage>
</organism>